<dbReference type="Proteomes" id="UP000285349">
    <property type="component" value="Unassembled WGS sequence"/>
</dbReference>
<reference evidence="3 4" key="1">
    <citation type="submission" date="2016-10" db="EMBL/GenBank/DDBJ databases">
        <title>Comparative genome analysis of multiple Pseudomonas spp. focuses on biocontrol and plant growth promoting traits.</title>
        <authorList>
            <person name="Tao X.-Y."/>
            <person name="Taylor C.G."/>
        </authorList>
    </citation>
    <scope>NUCLEOTIDE SEQUENCE [LARGE SCALE GENOMIC DNA]</scope>
    <source>
        <strain evidence="3 4">37A10</strain>
    </source>
</reference>
<dbReference type="OrthoDB" id="5394387at2"/>
<feature type="compositionally biased region" description="Low complexity" evidence="1">
    <location>
        <begin position="116"/>
        <end position="128"/>
    </location>
</feature>
<dbReference type="EMBL" id="MOBQ01000033">
    <property type="protein sequence ID" value="RON41383.1"/>
    <property type="molecule type" value="Genomic_DNA"/>
</dbReference>
<evidence type="ECO:0000256" key="2">
    <source>
        <dbReference type="SAM" id="SignalP"/>
    </source>
</evidence>
<dbReference type="RefSeq" id="WP_123514115.1">
    <property type="nucleotide sequence ID" value="NZ_MOBQ01000033.1"/>
</dbReference>
<accession>A0A423JUM4</accession>
<evidence type="ECO:0000313" key="3">
    <source>
        <dbReference type="EMBL" id="RON41383.1"/>
    </source>
</evidence>
<feature type="signal peptide" evidence="2">
    <location>
        <begin position="1"/>
        <end position="22"/>
    </location>
</feature>
<evidence type="ECO:0000256" key="1">
    <source>
        <dbReference type="SAM" id="MobiDB-lite"/>
    </source>
</evidence>
<dbReference type="AlphaFoldDB" id="A0A423JUM4"/>
<organism evidence="3 4">
    <name type="scientific">Pseudomonas frederiksbergensis</name>
    <dbReference type="NCBI Taxonomy" id="104087"/>
    <lineage>
        <taxon>Bacteria</taxon>
        <taxon>Pseudomonadati</taxon>
        <taxon>Pseudomonadota</taxon>
        <taxon>Gammaproteobacteria</taxon>
        <taxon>Pseudomonadales</taxon>
        <taxon>Pseudomonadaceae</taxon>
        <taxon>Pseudomonas</taxon>
    </lineage>
</organism>
<feature type="region of interest" description="Disordered" evidence="1">
    <location>
        <begin position="95"/>
        <end position="174"/>
    </location>
</feature>
<proteinExistence type="predicted"/>
<sequence length="174" mass="18597">MKLTPCALLLALLTGTVIAAHAETYPVVGSDTQQSRDDQRRTILSNELATERKSLEQVNSELADAIKAQKSPDEVRTIAAKGLGHSNNIESLQRELDGLAGKPVQSRKAPFVPQRAEAAPAPSNAAPADVPYWDVYKRKQNTPPQPQVTDQEGEDGLNDSPAAGDKEATSGSTQ</sequence>
<gene>
    <name evidence="3" type="ORF">BK666_24570</name>
</gene>
<protein>
    <submittedName>
        <fullName evidence="3">Uncharacterized protein</fullName>
    </submittedName>
</protein>
<comment type="caution">
    <text evidence="3">The sequence shown here is derived from an EMBL/GenBank/DDBJ whole genome shotgun (WGS) entry which is preliminary data.</text>
</comment>
<feature type="chain" id="PRO_5019278619" evidence="2">
    <location>
        <begin position="23"/>
        <end position="174"/>
    </location>
</feature>
<keyword evidence="2" id="KW-0732">Signal</keyword>
<evidence type="ECO:0000313" key="4">
    <source>
        <dbReference type="Proteomes" id="UP000285349"/>
    </source>
</evidence>
<name>A0A423JUM4_9PSED</name>